<name>A0ACC1L801_9FUNG</name>
<evidence type="ECO:0000313" key="1">
    <source>
        <dbReference type="EMBL" id="KAJ2802286.1"/>
    </source>
</evidence>
<reference evidence="1" key="1">
    <citation type="submission" date="2022-07" db="EMBL/GenBank/DDBJ databases">
        <title>Phylogenomic reconstructions and comparative analyses of Kickxellomycotina fungi.</title>
        <authorList>
            <person name="Reynolds N.K."/>
            <person name="Stajich J.E."/>
            <person name="Barry K."/>
            <person name="Grigoriev I.V."/>
            <person name="Crous P."/>
            <person name="Smith M.E."/>
        </authorList>
    </citation>
    <scope>NUCLEOTIDE SEQUENCE</scope>
    <source>
        <strain evidence="1">BCRC 34780</strain>
    </source>
</reference>
<dbReference type="Proteomes" id="UP001140087">
    <property type="component" value="Unassembled WGS sequence"/>
</dbReference>
<accession>A0ACC1L801</accession>
<protein>
    <submittedName>
        <fullName evidence="1">Uncharacterized protein</fullName>
    </submittedName>
</protein>
<dbReference type="EMBL" id="JANBUN010000640">
    <property type="protein sequence ID" value="KAJ2802286.1"/>
    <property type="molecule type" value="Genomic_DNA"/>
</dbReference>
<organism evidence="1 2">
    <name type="scientific">Coemansia helicoidea</name>
    <dbReference type="NCBI Taxonomy" id="1286919"/>
    <lineage>
        <taxon>Eukaryota</taxon>
        <taxon>Fungi</taxon>
        <taxon>Fungi incertae sedis</taxon>
        <taxon>Zoopagomycota</taxon>
        <taxon>Kickxellomycotina</taxon>
        <taxon>Kickxellomycetes</taxon>
        <taxon>Kickxellales</taxon>
        <taxon>Kickxellaceae</taxon>
        <taxon>Coemansia</taxon>
    </lineage>
</organism>
<keyword evidence="2" id="KW-1185">Reference proteome</keyword>
<gene>
    <name evidence="1" type="ORF">H4R21_002476</name>
</gene>
<evidence type="ECO:0000313" key="2">
    <source>
        <dbReference type="Proteomes" id="UP001140087"/>
    </source>
</evidence>
<sequence length="361" mass="40266">MGEGSMSNLYFAHLADHYAERLVEFRCDNSVSLSQDTRFPLVRFAHISCPDGSGHEFPRLNSETLEVLYIYNAPPSLDLGAFAANDDSPDIVFPKLKKLQLLYCDGDDNHDGDDSNIQVTRQDGRPRRHRFPQLQATCVICRWSRCPHVEDAVFPAAMESFMITGNATLLTTVAAKPLPTTQHLTIEVVEDPVNTPSVFAAITSIMSSMRPCKRAALVFTDENLPVLPEDITFTGLTQLDIASPTSVRTVIELVQKLPRLVTLGISSCTIDDIPPEVAVPAPDDPELLPPFDTRIDTLGLYRCRAVSNEKHGARVWRYLLLRMPSLKRVDLGGVSRKRFGRFVDNYSQRYPHLSSITLLGK</sequence>
<proteinExistence type="predicted"/>
<comment type="caution">
    <text evidence="1">The sequence shown here is derived from an EMBL/GenBank/DDBJ whole genome shotgun (WGS) entry which is preliminary data.</text>
</comment>